<reference evidence="7 8" key="1">
    <citation type="submission" date="2020-11" db="EMBL/GenBank/DDBJ databases">
        <title>Kefir isolates.</title>
        <authorList>
            <person name="Marcisauskas S."/>
            <person name="Kim Y."/>
            <person name="Blasche S."/>
        </authorList>
    </citation>
    <scope>NUCLEOTIDE SEQUENCE [LARGE SCALE GENOMIC DNA]</scope>
    <source>
        <strain evidence="7 8">KR</strain>
    </source>
</reference>
<dbReference type="OrthoDB" id="3224704at2759"/>
<dbReference type="InterPro" id="IPR020810">
    <property type="entry name" value="Enolase_C"/>
</dbReference>
<comment type="pathway">
    <text evidence="1">Carbohydrate degradation; glycolysis; pyruvate from D-glyceraldehyde 3-phosphate: step 4/5.</text>
</comment>
<keyword evidence="5" id="KW-0456">Lyase</keyword>
<dbReference type="Pfam" id="PF00113">
    <property type="entry name" value="Enolase_C"/>
    <property type="match status" value="1"/>
</dbReference>
<feature type="domain" description="Enolase C-terminal TIM barrel" evidence="6">
    <location>
        <begin position="9"/>
        <end position="49"/>
    </location>
</feature>
<name>A0A9P6WAU1_RHOMI</name>
<dbReference type="EC" id="4.2.1.11" evidence="3"/>
<evidence type="ECO:0000256" key="1">
    <source>
        <dbReference type="ARBA" id="ARBA00005031"/>
    </source>
</evidence>
<dbReference type="InterPro" id="IPR036849">
    <property type="entry name" value="Enolase-like_C_sf"/>
</dbReference>
<comment type="caution">
    <text evidence="7">The sequence shown here is derived from an EMBL/GenBank/DDBJ whole genome shotgun (WGS) entry which is preliminary data.</text>
</comment>
<proteinExistence type="inferred from homology"/>
<evidence type="ECO:0000256" key="5">
    <source>
        <dbReference type="ARBA" id="ARBA00023239"/>
    </source>
</evidence>
<evidence type="ECO:0000313" key="8">
    <source>
        <dbReference type="Proteomes" id="UP000777482"/>
    </source>
</evidence>
<organism evidence="7 8">
    <name type="scientific">Rhodotorula mucilaginosa</name>
    <name type="common">Yeast</name>
    <name type="synonym">Rhodotorula rubra</name>
    <dbReference type="NCBI Taxonomy" id="5537"/>
    <lineage>
        <taxon>Eukaryota</taxon>
        <taxon>Fungi</taxon>
        <taxon>Dikarya</taxon>
        <taxon>Basidiomycota</taxon>
        <taxon>Pucciniomycotina</taxon>
        <taxon>Microbotryomycetes</taxon>
        <taxon>Sporidiobolales</taxon>
        <taxon>Sporidiobolaceae</taxon>
        <taxon>Rhodotorula</taxon>
    </lineage>
</organism>
<dbReference type="EMBL" id="PUHQ01000001">
    <property type="protein sequence ID" value="KAG0667542.1"/>
    <property type="molecule type" value="Genomic_DNA"/>
</dbReference>
<dbReference type="GO" id="GO:0004634">
    <property type="term" value="F:phosphopyruvate hydratase activity"/>
    <property type="evidence" value="ECO:0007669"/>
    <property type="project" value="UniProtKB-EC"/>
</dbReference>
<keyword evidence="8" id="KW-1185">Reference proteome</keyword>
<dbReference type="SUPFAM" id="SSF51604">
    <property type="entry name" value="Enolase C-terminal domain-like"/>
    <property type="match status" value="1"/>
</dbReference>
<dbReference type="AlphaFoldDB" id="A0A9P6WAU1"/>
<dbReference type="Proteomes" id="UP000777482">
    <property type="component" value="Unassembled WGS sequence"/>
</dbReference>
<keyword evidence="4" id="KW-0324">Glycolysis</keyword>
<evidence type="ECO:0000259" key="6">
    <source>
        <dbReference type="Pfam" id="PF00113"/>
    </source>
</evidence>
<evidence type="ECO:0000256" key="4">
    <source>
        <dbReference type="ARBA" id="ARBA00023152"/>
    </source>
</evidence>
<comment type="similarity">
    <text evidence="2">Belongs to the enolase family.</text>
</comment>
<sequence length="50" mass="5478">MRTNGLAPPQSIRTAIEEKACNGLVLKINQIGSITELIKATQLARQDGWE</sequence>
<gene>
    <name evidence="7" type="primary">ENO2</name>
    <name evidence="7" type="ORF">C6P46_000076</name>
</gene>
<evidence type="ECO:0000256" key="3">
    <source>
        <dbReference type="ARBA" id="ARBA00012058"/>
    </source>
</evidence>
<evidence type="ECO:0000313" key="7">
    <source>
        <dbReference type="EMBL" id="KAG0667542.1"/>
    </source>
</evidence>
<evidence type="ECO:0000256" key="2">
    <source>
        <dbReference type="ARBA" id="ARBA00009604"/>
    </source>
</evidence>
<dbReference type="Gene3D" id="3.20.20.120">
    <property type="entry name" value="Enolase-like C-terminal domain"/>
    <property type="match status" value="1"/>
</dbReference>
<protein>
    <recommendedName>
        <fullName evidence="3">phosphopyruvate hydratase</fullName>
        <ecNumber evidence="3">4.2.1.11</ecNumber>
    </recommendedName>
</protein>
<accession>A0A9P6WAU1</accession>
<dbReference type="GO" id="GO:0006096">
    <property type="term" value="P:glycolytic process"/>
    <property type="evidence" value="ECO:0007669"/>
    <property type="project" value="UniProtKB-KW"/>
</dbReference>